<dbReference type="AlphaFoldDB" id="A0A3A3FF31"/>
<reference evidence="4" key="1">
    <citation type="submission" date="2018-09" db="EMBL/GenBank/DDBJ databases">
        <authorList>
            <person name="Zhu H."/>
        </authorList>
    </citation>
    <scope>NUCLEOTIDE SEQUENCE [LARGE SCALE GENOMIC DNA]</scope>
    <source>
        <strain evidence="4">K1R23-30</strain>
    </source>
</reference>
<name>A0A3A3FF31_9BURK</name>
<evidence type="ECO:0000259" key="2">
    <source>
        <dbReference type="Pfam" id="PF00582"/>
    </source>
</evidence>
<evidence type="ECO:0000313" key="3">
    <source>
        <dbReference type="EMBL" id="RJF91946.1"/>
    </source>
</evidence>
<dbReference type="SUPFAM" id="SSF52402">
    <property type="entry name" value="Adenine nucleotide alpha hydrolases-like"/>
    <property type="match status" value="1"/>
</dbReference>
<accession>A0A3A3FF31</accession>
<dbReference type="Pfam" id="PF00582">
    <property type="entry name" value="Usp"/>
    <property type="match status" value="1"/>
</dbReference>
<dbReference type="RefSeq" id="WP_119771844.1">
    <property type="nucleotide sequence ID" value="NZ_QYUO01000003.1"/>
</dbReference>
<feature type="domain" description="UspA" evidence="2">
    <location>
        <begin position="47"/>
        <end position="187"/>
    </location>
</feature>
<dbReference type="EMBL" id="QYUO01000003">
    <property type="protein sequence ID" value="RJF91946.1"/>
    <property type="molecule type" value="Genomic_DNA"/>
</dbReference>
<comment type="caution">
    <text evidence="3">The sequence shown here is derived from an EMBL/GenBank/DDBJ whole genome shotgun (WGS) entry which is preliminary data.</text>
</comment>
<comment type="similarity">
    <text evidence="1">Belongs to the universal stress protein A family.</text>
</comment>
<dbReference type="CDD" id="cd00293">
    <property type="entry name" value="USP-like"/>
    <property type="match status" value="1"/>
</dbReference>
<keyword evidence="4" id="KW-1185">Reference proteome</keyword>
<organism evidence="3 4">
    <name type="scientific">Noviherbaspirillum saxi</name>
    <dbReference type="NCBI Taxonomy" id="2320863"/>
    <lineage>
        <taxon>Bacteria</taxon>
        <taxon>Pseudomonadati</taxon>
        <taxon>Pseudomonadota</taxon>
        <taxon>Betaproteobacteria</taxon>
        <taxon>Burkholderiales</taxon>
        <taxon>Oxalobacteraceae</taxon>
        <taxon>Noviherbaspirillum</taxon>
    </lineage>
</organism>
<dbReference type="PRINTS" id="PR01438">
    <property type="entry name" value="UNVRSLSTRESS"/>
</dbReference>
<dbReference type="Proteomes" id="UP000265955">
    <property type="component" value="Unassembled WGS sequence"/>
</dbReference>
<sequence>MMRDVEILPVHARNPVESLFLHHRHIQAIRTAKRPVLLTDSERSHAYRKILVPVDFTETAKTAAQFVLDCYPYAQMVFLHALPVTDYKLHDADLRSKAALPCKVQAWQSSRENLRRFIDELNPGQQLLSGVVHSGSSLTVISDYAVRMRADLIVIGIERSSWIEALVLGSAAWRLAKTLDTDVLAVPACYRRHNSAISKQAVPMLKNSTCFSSGR</sequence>
<dbReference type="InterPro" id="IPR006016">
    <property type="entry name" value="UspA"/>
</dbReference>
<gene>
    <name evidence="3" type="ORF">D3871_25085</name>
</gene>
<evidence type="ECO:0000256" key="1">
    <source>
        <dbReference type="ARBA" id="ARBA00008791"/>
    </source>
</evidence>
<dbReference type="Gene3D" id="3.40.50.12370">
    <property type="match status" value="1"/>
</dbReference>
<proteinExistence type="inferred from homology"/>
<evidence type="ECO:0000313" key="4">
    <source>
        <dbReference type="Proteomes" id="UP000265955"/>
    </source>
</evidence>
<protein>
    <submittedName>
        <fullName evidence="3">Universal stress protein</fullName>
    </submittedName>
</protein>
<dbReference type="InterPro" id="IPR006015">
    <property type="entry name" value="Universal_stress_UspA"/>
</dbReference>
<dbReference type="OrthoDB" id="9792500at2"/>